<dbReference type="OrthoDB" id="2400823at2"/>
<accession>A0A1Q8E6D0</accession>
<dbReference type="Proteomes" id="UP000186890">
    <property type="component" value="Unassembled WGS sequence"/>
</dbReference>
<protein>
    <submittedName>
        <fullName evidence="1">Uncharacterized protein</fullName>
    </submittedName>
</protein>
<comment type="caution">
    <text evidence="1">The sequence shown here is derived from an EMBL/GenBank/DDBJ whole genome shotgun (WGS) entry which is preliminary data.</text>
</comment>
<sequence length="152" mass="17143">MEAKKILEEIKNSNVRYAIVNENNEVYCNLGTHNIMDIYGLDDDNGHFYGVYGDAVGGQIDSRNLSDKAIEKSIEIMLSLGKPVKRSDLVFEEDFKRAFVDRFDAQRLASDFGLSDELKVTDEAERAAIAAAMDEEVERLVMLAMSDDFDTF</sequence>
<keyword evidence="2" id="KW-1185">Reference proteome</keyword>
<organism evidence="1 2">
    <name type="scientific">Streptococcus cuniculi</name>
    <dbReference type="NCBI Taxonomy" id="1432788"/>
    <lineage>
        <taxon>Bacteria</taxon>
        <taxon>Bacillati</taxon>
        <taxon>Bacillota</taxon>
        <taxon>Bacilli</taxon>
        <taxon>Lactobacillales</taxon>
        <taxon>Streptococcaceae</taxon>
        <taxon>Streptococcus</taxon>
    </lineage>
</organism>
<gene>
    <name evidence="1" type="ORF">BU202_08305</name>
</gene>
<name>A0A1Q8E6D0_9STRE</name>
<evidence type="ECO:0000313" key="1">
    <source>
        <dbReference type="EMBL" id="OLF47319.1"/>
    </source>
</evidence>
<proteinExistence type="predicted"/>
<dbReference type="AlphaFoldDB" id="A0A1Q8E6D0"/>
<evidence type="ECO:0000313" key="2">
    <source>
        <dbReference type="Proteomes" id="UP000186890"/>
    </source>
</evidence>
<dbReference type="EMBL" id="MSJM01000007">
    <property type="protein sequence ID" value="OLF47319.1"/>
    <property type="molecule type" value="Genomic_DNA"/>
</dbReference>
<dbReference type="RefSeq" id="WP_075105320.1">
    <property type="nucleotide sequence ID" value="NZ_MSJM01000007.1"/>
</dbReference>
<reference evidence="2" key="1">
    <citation type="submission" date="2016-12" db="EMBL/GenBank/DDBJ databases">
        <authorList>
            <person name="Gulvik C.A."/>
        </authorList>
    </citation>
    <scope>NUCLEOTIDE SEQUENCE [LARGE SCALE GENOMIC DNA]</scope>
    <source>
        <strain evidence="2">NED12-00049-6B</strain>
    </source>
</reference>